<evidence type="ECO:0000313" key="2">
    <source>
        <dbReference type="Proteomes" id="UP000233556"/>
    </source>
</evidence>
<proteinExistence type="predicted"/>
<dbReference type="EMBL" id="KZ507951">
    <property type="protein sequence ID" value="PKU35942.1"/>
    <property type="molecule type" value="Genomic_DNA"/>
</dbReference>
<accession>A0A2I0TQ75</accession>
<gene>
    <name evidence="1" type="ORF">llap_13750</name>
</gene>
<name>A0A2I0TQ75_LIMLA</name>
<reference evidence="2" key="1">
    <citation type="submission" date="2017-11" db="EMBL/GenBank/DDBJ databases">
        <authorList>
            <person name="Lima N.C."/>
            <person name="Parody-Merino A.M."/>
            <person name="Battley P.F."/>
            <person name="Fidler A.E."/>
            <person name="Prosdocimi F."/>
        </authorList>
    </citation>
    <scope>NUCLEOTIDE SEQUENCE [LARGE SCALE GENOMIC DNA]</scope>
</reference>
<dbReference type="Proteomes" id="UP000233556">
    <property type="component" value="Unassembled WGS sequence"/>
</dbReference>
<organism evidence="1 2">
    <name type="scientific">Limosa lapponica baueri</name>
    <dbReference type="NCBI Taxonomy" id="1758121"/>
    <lineage>
        <taxon>Eukaryota</taxon>
        <taxon>Metazoa</taxon>
        <taxon>Chordata</taxon>
        <taxon>Craniata</taxon>
        <taxon>Vertebrata</taxon>
        <taxon>Euteleostomi</taxon>
        <taxon>Archelosauria</taxon>
        <taxon>Archosauria</taxon>
        <taxon>Dinosauria</taxon>
        <taxon>Saurischia</taxon>
        <taxon>Theropoda</taxon>
        <taxon>Coelurosauria</taxon>
        <taxon>Aves</taxon>
        <taxon>Neognathae</taxon>
        <taxon>Neoaves</taxon>
        <taxon>Charadriiformes</taxon>
        <taxon>Scolopacidae</taxon>
        <taxon>Limosa</taxon>
    </lineage>
</organism>
<protein>
    <submittedName>
        <fullName evidence="1">Uncharacterized protein</fullName>
    </submittedName>
</protein>
<evidence type="ECO:0000313" key="1">
    <source>
        <dbReference type="EMBL" id="PKU35942.1"/>
    </source>
</evidence>
<keyword evidence="2" id="KW-1185">Reference proteome</keyword>
<dbReference type="AlphaFoldDB" id="A0A2I0TQ75"/>
<sequence>MVTPASSSSAALTSPQLLYAPQVQLSPGDLHQLKDSGLMPNWIEDYTPLQPTKQFFRQQPTVIVHCQSSRKMLLLSALSLLPVMGSRIHTPIAS</sequence>
<reference evidence="2" key="2">
    <citation type="submission" date="2017-12" db="EMBL/GenBank/DDBJ databases">
        <title>Genome sequence of the Bar-tailed Godwit (Limosa lapponica baueri).</title>
        <authorList>
            <person name="Lima N.C.B."/>
            <person name="Parody-Merino A.M."/>
            <person name="Battley P.F."/>
            <person name="Fidler A.E."/>
            <person name="Prosdocimi F."/>
        </authorList>
    </citation>
    <scope>NUCLEOTIDE SEQUENCE [LARGE SCALE GENOMIC DNA]</scope>
</reference>